<dbReference type="GO" id="GO:0008932">
    <property type="term" value="F:lytic endotransglycosylase activity"/>
    <property type="evidence" value="ECO:0007669"/>
    <property type="project" value="UniProtKB-UniRule"/>
</dbReference>
<dbReference type="GO" id="GO:0071555">
    <property type="term" value="P:cell wall organization"/>
    <property type="evidence" value="ECO:0007669"/>
    <property type="project" value="UniProtKB-KW"/>
</dbReference>
<dbReference type="PANTHER" id="PTHR30518">
    <property type="entry name" value="ENDOLYTIC MUREIN TRANSGLYCOSYLASE"/>
    <property type="match status" value="1"/>
</dbReference>
<evidence type="ECO:0000256" key="2">
    <source>
        <dbReference type="ARBA" id="ARBA00022692"/>
    </source>
</evidence>
<name>A0A853IZE4_9BURK</name>
<evidence type="ECO:0000256" key="1">
    <source>
        <dbReference type="ARBA" id="ARBA00022475"/>
    </source>
</evidence>
<organism evidence="9 11">
    <name type="scientific">Ottowia beijingensis</name>
    <dbReference type="NCBI Taxonomy" id="1207057"/>
    <lineage>
        <taxon>Bacteria</taxon>
        <taxon>Pseudomonadati</taxon>
        <taxon>Pseudomonadota</taxon>
        <taxon>Betaproteobacteria</taxon>
        <taxon>Burkholderiales</taxon>
        <taxon>Comamonadaceae</taxon>
        <taxon>Ottowia</taxon>
    </lineage>
</organism>
<dbReference type="EMBL" id="JACCKX010000001">
    <property type="protein sequence ID" value="NZA03270.1"/>
    <property type="molecule type" value="Genomic_DNA"/>
</dbReference>
<protein>
    <recommendedName>
        <fullName evidence="7">Endolytic murein transglycosylase</fullName>
        <ecNumber evidence="7">4.2.2.29</ecNumber>
    </recommendedName>
    <alternativeName>
        <fullName evidence="7">Peptidoglycan lytic transglycosylase</fullName>
    </alternativeName>
    <alternativeName>
        <fullName evidence="7">Peptidoglycan polymerization terminase</fullName>
    </alternativeName>
</protein>
<comment type="caution">
    <text evidence="9">The sequence shown here is derived from an EMBL/GenBank/DDBJ whole genome shotgun (WGS) entry which is preliminary data.</text>
</comment>
<dbReference type="HAMAP" id="MF_02065">
    <property type="entry name" value="MltG"/>
    <property type="match status" value="1"/>
</dbReference>
<comment type="catalytic activity">
    <reaction evidence="7">
        <text>a peptidoglycan chain = a peptidoglycan chain with N-acetyl-1,6-anhydromuramyl-[peptide] at the reducing end + a peptidoglycan chain with N-acetylglucosamine at the non-reducing end.</text>
        <dbReference type="EC" id="4.2.2.29"/>
    </reaction>
</comment>
<evidence type="ECO:0000313" key="10">
    <source>
        <dbReference type="EMBL" id="NZA03469.1"/>
    </source>
</evidence>
<proteinExistence type="inferred from homology"/>
<accession>A0A853IZE4</accession>
<feature type="site" description="Important for catalytic activity" evidence="7">
    <location>
        <position position="243"/>
    </location>
</feature>
<keyword evidence="5 7" id="KW-0456">Lyase</keyword>
<keyword evidence="2 7" id="KW-0812">Transmembrane</keyword>
<evidence type="ECO:0000313" key="11">
    <source>
        <dbReference type="Proteomes" id="UP000589716"/>
    </source>
</evidence>
<dbReference type="PANTHER" id="PTHR30518:SF2">
    <property type="entry name" value="ENDOLYTIC MUREIN TRANSGLYCOSYLASE"/>
    <property type="match status" value="1"/>
</dbReference>
<comment type="subcellular location">
    <subcellularLocation>
        <location evidence="7">Cell inner membrane</location>
        <topology evidence="7">Single-pass membrane protein</topology>
    </subcellularLocation>
</comment>
<evidence type="ECO:0000256" key="7">
    <source>
        <dbReference type="HAMAP-Rule" id="MF_02065"/>
    </source>
</evidence>
<keyword evidence="11" id="KW-1185">Reference proteome</keyword>
<dbReference type="NCBIfam" id="TIGR00247">
    <property type="entry name" value="endolytic transglycosylase MltG"/>
    <property type="match status" value="1"/>
</dbReference>
<gene>
    <name evidence="7 9" type="primary">mltG</name>
    <name evidence="9" type="ORF">H0I39_18900</name>
    <name evidence="10" type="ORF">H0I39_20605</name>
</gene>
<reference evidence="9 11" key="1">
    <citation type="submission" date="2020-07" db="EMBL/GenBank/DDBJ databases">
        <authorList>
            <person name="Maaloum M."/>
        </authorList>
    </citation>
    <scope>NUCLEOTIDE SEQUENCE [LARGE SCALE GENOMIC DNA]</scope>
    <source>
        <strain evidence="9 11">GCS-AN-3</strain>
    </source>
</reference>
<evidence type="ECO:0000256" key="6">
    <source>
        <dbReference type="ARBA" id="ARBA00023316"/>
    </source>
</evidence>
<dbReference type="InterPro" id="IPR003770">
    <property type="entry name" value="MLTG-like"/>
</dbReference>
<dbReference type="AlphaFoldDB" id="A0A853IZE4"/>
<dbReference type="CDD" id="cd08010">
    <property type="entry name" value="MltG_like"/>
    <property type="match status" value="1"/>
</dbReference>
<dbReference type="Gene3D" id="3.30.1490.480">
    <property type="entry name" value="Endolytic murein transglycosylase"/>
    <property type="match status" value="1"/>
</dbReference>
<keyword evidence="6 7" id="KW-0961">Cell wall biogenesis/degradation</keyword>
<dbReference type="GO" id="GO:0005886">
    <property type="term" value="C:plasma membrane"/>
    <property type="evidence" value="ECO:0007669"/>
    <property type="project" value="UniProtKB-SubCell"/>
</dbReference>
<feature type="region of interest" description="Disordered" evidence="8">
    <location>
        <begin position="352"/>
        <end position="371"/>
    </location>
</feature>
<evidence type="ECO:0000256" key="4">
    <source>
        <dbReference type="ARBA" id="ARBA00023136"/>
    </source>
</evidence>
<feature type="transmembrane region" description="Helical" evidence="7">
    <location>
        <begin position="32"/>
        <end position="54"/>
    </location>
</feature>
<evidence type="ECO:0000256" key="5">
    <source>
        <dbReference type="ARBA" id="ARBA00023239"/>
    </source>
</evidence>
<keyword evidence="1 7" id="KW-1003">Cell membrane</keyword>
<dbReference type="EMBL" id="JACCKX010000003">
    <property type="protein sequence ID" value="NZA03469.1"/>
    <property type="molecule type" value="Genomic_DNA"/>
</dbReference>
<keyword evidence="3 7" id="KW-1133">Transmembrane helix</keyword>
<dbReference type="Gene3D" id="3.30.160.60">
    <property type="entry name" value="Classic Zinc Finger"/>
    <property type="match status" value="1"/>
</dbReference>
<dbReference type="EC" id="4.2.2.29" evidence="7"/>
<sequence>MRRRRERQIRTRTWAELSWPARFQDVHSPVRTLFKLLALLLALALAAGGWAWWWTQQPLPLAAEKVEISVPQGASLRTAAAKAVEGGVRTNADLLHAFFRFAVGEQTIKPGDYAVTRGMTPGDLLGKLVRGDRIVLTVTLVEGWTFKQFRDALSKAEHLRHDTQGMAPAEIMKALGKPGVAPEGRFFPDTFHYFKNASDVDVLRQSLQLMDRRLQAAWDARAPGLPLKSPDEALILASIVEKETGQAGDRPEIAGVFINRLRIGMRLQTDPTVIYGLGDAFDGNLRRSHLTADTPFNTYTRAGLPPTPIAMPGKASLMAAVQPAQTKSLYFVARGDGSSKFSESLQDHNRAVNKYQRGGGAPAPAPAASGN</sequence>
<dbReference type="Pfam" id="PF02618">
    <property type="entry name" value="YceG"/>
    <property type="match status" value="1"/>
</dbReference>
<dbReference type="Proteomes" id="UP000589716">
    <property type="component" value="Unassembled WGS sequence"/>
</dbReference>
<comment type="similarity">
    <text evidence="7">Belongs to the transglycosylase MltG family.</text>
</comment>
<evidence type="ECO:0000256" key="3">
    <source>
        <dbReference type="ARBA" id="ARBA00022989"/>
    </source>
</evidence>
<evidence type="ECO:0000256" key="8">
    <source>
        <dbReference type="SAM" id="MobiDB-lite"/>
    </source>
</evidence>
<dbReference type="GO" id="GO:0009252">
    <property type="term" value="P:peptidoglycan biosynthetic process"/>
    <property type="evidence" value="ECO:0007669"/>
    <property type="project" value="UniProtKB-UniRule"/>
</dbReference>
<keyword evidence="7" id="KW-0997">Cell inner membrane</keyword>
<evidence type="ECO:0000313" key="9">
    <source>
        <dbReference type="EMBL" id="NZA03270.1"/>
    </source>
</evidence>
<comment type="function">
    <text evidence="7">Functions as a peptidoglycan terminase that cleaves nascent peptidoglycan strands endolytically to terminate their elongation.</text>
</comment>
<keyword evidence="4 7" id="KW-0472">Membrane</keyword>